<dbReference type="Proteomes" id="UP001597387">
    <property type="component" value="Unassembled WGS sequence"/>
</dbReference>
<name>A0ABW4ZQB1_9SPHI</name>
<accession>A0ABW4ZQB1</accession>
<organism evidence="1 2">
    <name type="scientific">Paradesertivirga mongoliensis</name>
    <dbReference type="NCBI Taxonomy" id="2100740"/>
    <lineage>
        <taxon>Bacteria</taxon>
        <taxon>Pseudomonadati</taxon>
        <taxon>Bacteroidota</taxon>
        <taxon>Sphingobacteriia</taxon>
        <taxon>Sphingobacteriales</taxon>
        <taxon>Sphingobacteriaceae</taxon>
        <taxon>Paradesertivirga</taxon>
    </lineage>
</organism>
<comment type="caution">
    <text evidence="1">The sequence shown here is derived from an EMBL/GenBank/DDBJ whole genome shotgun (WGS) entry which is preliminary data.</text>
</comment>
<proteinExistence type="predicted"/>
<dbReference type="RefSeq" id="WP_255904775.1">
    <property type="nucleotide sequence ID" value="NZ_JAFMZO010000004.1"/>
</dbReference>
<evidence type="ECO:0000313" key="2">
    <source>
        <dbReference type="Proteomes" id="UP001597387"/>
    </source>
</evidence>
<dbReference type="EMBL" id="JBHUHZ010000003">
    <property type="protein sequence ID" value="MFD2163986.1"/>
    <property type="molecule type" value="Genomic_DNA"/>
</dbReference>
<gene>
    <name evidence="1" type="ORF">ACFSJU_16375</name>
</gene>
<reference evidence="2" key="1">
    <citation type="journal article" date="2019" name="Int. J. Syst. Evol. Microbiol.">
        <title>The Global Catalogue of Microorganisms (GCM) 10K type strain sequencing project: providing services to taxonomists for standard genome sequencing and annotation.</title>
        <authorList>
            <consortium name="The Broad Institute Genomics Platform"/>
            <consortium name="The Broad Institute Genome Sequencing Center for Infectious Disease"/>
            <person name="Wu L."/>
            <person name="Ma J."/>
        </authorList>
    </citation>
    <scope>NUCLEOTIDE SEQUENCE [LARGE SCALE GENOMIC DNA]</scope>
    <source>
        <strain evidence="2">KCTC 42217</strain>
    </source>
</reference>
<sequence>MLASAIPEMLTYIQTTSAKHKLIIRRQRSICTQTAVLIRYIDQLYLEWRYCGPPVLARALILLLQLVQQLNALLPATCQKVLLPRALLDRARRRYRKSCDHLHMGLAVQGVSAELIELALLPLHQLMKNEPMAYKRFEYIMQHLRLLNKLVLTAESSEQVDDILCQKLIAVNYNNLQFIDFCVSEWKSALGNIRQSRMQRRFIRMQKKNLLALETEAAFIYDSRFVPAKTALLRWLLEEQKALKKEIC</sequence>
<evidence type="ECO:0000313" key="1">
    <source>
        <dbReference type="EMBL" id="MFD2163986.1"/>
    </source>
</evidence>
<keyword evidence="2" id="KW-1185">Reference proteome</keyword>
<protein>
    <submittedName>
        <fullName evidence="1">Uncharacterized protein</fullName>
    </submittedName>
</protein>